<feature type="compositionally biased region" description="Basic residues" evidence="6">
    <location>
        <begin position="183"/>
        <end position="193"/>
    </location>
</feature>
<dbReference type="PANTHER" id="PTHR48041">
    <property type="entry name" value="ABC TRANSPORTER G FAMILY MEMBER 28"/>
    <property type="match status" value="1"/>
</dbReference>
<proteinExistence type="predicted"/>
<evidence type="ECO:0000256" key="2">
    <source>
        <dbReference type="ARBA" id="ARBA00022448"/>
    </source>
</evidence>
<dbReference type="AlphaFoldDB" id="A0A7T6XGL4"/>
<evidence type="ECO:0000259" key="7">
    <source>
        <dbReference type="Pfam" id="PF00005"/>
    </source>
</evidence>
<evidence type="ECO:0000256" key="4">
    <source>
        <dbReference type="ARBA" id="ARBA00022989"/>
    </source>
</evidence>
<dbReference type="InterPro" id="IPR050352">
    <property type="entry name" value="ABCG_transporters"/>
</dbReference>
<dbReference type="VEuPathDB" id="FungiDB:PDIP_78490"/>
<dbReference type="GO" id="GO:0042626">
    <property type="term" value="F:ATPase-coupled transmembrane transporter activity"/>
    <property type="evidence" value="ECO:0007669"/>
    <property type="project" value="TreeGrafter"/>
</dbReference>
<dbReference type="GO" id="GO:0016020">
    <property type="term" value="C:membrane"/>
    <property type="evidence" value="ECO:0007669"/>
    <property type="project" value="UniProtKB-SubCell"/>
</dbReference>
<evidence type="ECO:0000313" key="9">
    <source>
        <dbReference type="Proteomes" id="UP000595662"/>
    </source>
</evidence>
<dbReference type="EMBL" id="CP060774">
    <property type="protein sequence ID" value="QQK40753.1"/>
    <property type="molecule type" value="Genomic_DNA"/>
</dbReference>
<dbReference type="SUPFAM" id="SSF52540">
    <property type="entry name" value="P-loop containing nucleoside triphosphate hydrolases"/>
    <property type="match status" value="1"/>
</dbReference>
<feature type="domain" description="ABC transporter" evidence="7">
    <location>
        <begin position="54"/>
        <end position="189"/>
    </location>
</feature>
<protein>
    <submittedName>
        <fullName evidence="8">ABC transporter, putative</fullName>
    </submittedName>
</protein>
<evidence type="ECO:0000313" key="8">
    <source>
        <dbReference type="EMBL" id="QQK40753.1"/>
    </source>
</evidence>
<dbReference type="GO" id="GO:0005524">
    <property type="term" value="F:ATP binding"/>
    <property type="evidence" value="ECO:0007669"/>
    <property type="project" value="InterPro"/>
</dbReference>
<dbReference type="RefSeq" id="XP_065955939.1">
    <property type="nucleotide sequence ID" value="XM_066100539.1"/>
</dbReference>
<evidence type="ECO:0000256" key="5">
    <source>
        <dbReference type="ARBA" id="ARBA00023136"/>
    </source>
</evidence>
<keyword evidence="3" id="KW-0812">Transmembrane</keyword>
<sequence>MGDPSSLMASRTQDLEQNDSGHFLMNQTIRNFSWQGLTVTVKDRETKKPRDLINDISGDVQHGELVALMGPSGCGKTTLLNVLARRTMSAGAKVLGENYVNDAHMESQDFQRVTSYVEQEDVLIGSLTVQETLKFAADLSLPSSISKRQRIDRIRTLLEAFGIQNQANTLVGTPIRKGISGGQKRRTRLPALR</sequence>
<keyword evidence="4" id="KW-1133">Transmembrane helix</keyword>
<dbReference type="InterPro" id="IPR003439">
    <property type="entry name" value="ABC_transporter-like_ATP-bd"/>
</dbReference>
<evidence type="ECO:0000256" key="1">
    <source>
        <dbReference type="ARBA" id="ARBA00004141"/>
    </source>
</evidence>
<keyword evidence="2" id="KW-0813">Transport</keyword>
<dbReference type="Pfam" id="PF00005">
    <property type="entry name" value="ABC_tran"/>
    <property type="match status" value="1"/>
</dbReference>
<dbReference type="InterPro" id="IPR027417">
    <property type="entry name" value="P-loop_NTPase"/>
</dbReference>
<evidence type="ECO:0000256" key="3">
    <source>
        <dbReference type="ARBA" id="ARBA00022692"/>
    </source>
</evidence>
<dbReference type="Proteomes" id="UP000595662">
    <property type="component" value="Chromosome 1"/>
</dbReference>
<dbReference type="PANTHER" id="PTHR48041:SF98">
    <property type="entry name" value="TRANSPORTER, PUTATIVE (EUROFUNG)-RELATED"/>
    <property type="match status" value="1"/>
</dbReference>
<organism evidence="8 9">
    <name type="scientific">Penicillium digitatum</name>
    <name type="common">Green mold</name>
    <dbReference type="NCBI Taxonomy" id="36651"/>
    <lineage>
        <taxon>Eukaryota</taxon>
        <taxon>Fungi</taxon>
        <taxon>Dikarya</taxon>
        <taxon>Ascomycota</taxon>
        <taxon>Pezizomycotina</taxon>
        <taxon>Eurotiomycetes</taxon>
        <taxon>Eurotiomycetidae</taxon>
        <taxon>Eurotiales</taxon>
        <taxon>Aspergillaceae</taxon>
        <taxon>Penicillium</taxon>
    </lineage>
</organism>
<comment type="subcellular location">
    <subcellularLocation>
        <location evidence="1">Membrane</location>
        <topology evidence="1">Multi-pass membrane protein</topology>
    </subcellularLocation>
</comment>
<evidence type="ECO:0000256" key="6">
    <source>
        <dbReference type="SAM" id="MobiDB-lite"/>
    </source>
</evidence>
<dbReference type="GeneID" id="90952523"/>
<dbReference type="Gene3D" id="3.40.50.300">
    <property type="entry name" value="P-loop containing nucleotide triphosphate hydrolases"/>
    <property type="match status" value="1"/>
</dbReference>
<gene>
    <name evidence="8" type="ORF">Pdw03_3607</name>
</gene>
<feature type="region of interest" description="Disordered" evidence="6">
    <location>
        <begin position="174"/>
        <end position="193"/>
    </location>
</feature>
<name>A0A7T6XGL4_PENDI</name>
<reference evidence="8 9" key="1">
    <citation type="submission" date="2020-08" db="EMBL/GenBank/DDBJ databases">
        <title>The completed genome sequence of the pathogenic ascomycete fungus Penicillium digitatum.</title>
        <authorList>
            <person name="Wang M."/>
        </authorList>
    </citation>
    <scope>NUCLEOTIDE SEQUENCE [LARGE SCALE GENOMIC DNA]</scope>
    <source>
        <strain evidence="8 9">PdW03</strain>
    </source>
</reference>
<accession>A0A7T6XGL4</accession>
<keyword evidence="5" id="KW-0472">Membrane</keyword>
<dbReference type="GO" id="GO:0016887">
    <property type="term" value="F:ATP hydrolysis activity"/>
    <property type="evidence" value="ECO:0007669"/>
    <property type="project" value="InterPro"/>
</dbReference>